<dbReference type="InterPro" id="IPR035220">
    <property type="entry name" value="DUF5330"/>
</dbReference>
<reference evidence="2 3" key="1">
    <citation type="submission" date="2020-12" db="EMBL/GenBank/DDBJ databases">
        <title>Revised draft genomes of Rhodomicrobium vannielii ATCC 17100 and Rhodomicrobium udaipurense JA643.</title>
        <authorList>
            <person name="Conners E.M."/>
            <person name="Davenport E.J."/>
            <person name="Bose A."/>
        </authorList>
    </citation>
    <scope>NUCLEOTIDE SEQUENCE [LARGE SCALE GENOMIC DNA]</scope>
    <source>
        <strain evidence="2 3">JA643</strain>
    </source>
</reference>
<evidence type="ECO:0000256" key="1">
    <source>
        <dbReference type="SAM" id="MobiDB-lite"/>
    </source>
</evidence>
<evidence type="ECO:0000313" key="3">
    <source>
        <dbReference type="Proteomes" id="UP000623250"/>
    </source>
</evidence>
<feature type="compositionally biased region" description="Basic and acidic residues" evidence="1">
    <location>
        <begin position="76"/>
        <end position="93"/>
    </location>
</feature>
<sequence length="138" mass="15181">MFFVLRLVFWLALVCLLLPGVGGDAGRHISSVEQTATDAKGFCQRNAAVCEDARATMTLVLAKLKSGAQAAQAWLDEQKRQNPELRGPVREAKIPSMDQSLPAGAPRPVVKWHDNLRATDRDIPWQEPQTASPGPRRL</sequence>
<protein>
    <submittedName>
        <fullName evidence="2">DUF5330 domain-containing protein</fullName>
    </submittedName>
</protein>
<proteinExistence type="predicted"/>
<feature type="region of interest" description="Disordered" evidence="1">
    <location>
        <begin position="75"/>
        <end position="138"/>
    </location>
</feature>
<accession>A0A8I1GB84</accession>
<dbReference type="AlphaFoldDB" id="A0A8I1GB84"/>
<name>A0A8I1GB84_9HYPH</name>
<organism evidence="2 3">
    <name type="scientific">Rhodomicrobium udaipurense</name>
    <dbReference type="NCBI Taxonomy" id="1202716"/>
    <lineage>
        <taxon>Bacteria</taxon>
        <taxon>Pseudomonadati</taxon>
        <taxon>Pseudomonadota</taxon>
        <taxon>Alphaproteobacteria</taxon>
        <taxon>Hyphomicrobiales</taxon>
        <taxon>Hyphomicrobiaceae</taxon>
        <taxon>Rhodomicrobium</taxon>
    </lineage>
</organism>
<gene>
    <name evidence="2" type="ORF">JDN41_03160</name>
</gene>
<dbReference type="Pfam" id="PF17264">
    <property type="entry name" value="DUF5330"/>
    <property type="match status" value="1"/>
</dbReference>
<keyword evidence="3" id="KW-1185">Reference proteome</keyword>
<comment type="caution">
    <text evidence="2">The sequence shown here is derived from an EMBL/GenBank/DDBJ whole genome shotgun (WGS) entry which is preliminary data.</text>
</comment>
<dbReference type="RefSeq" id="WP_037241423.1">
    <property type="nucleotide sequence ID" value="NZ_JAEMUK010000007.1"/>
</dbReference>
<dbReference type="EMBL" id="JAEMUK010000007">
    <property type="protein sequence ID" value="MBJ7542550.1"/>
    <property type="molecule type" value="Genomic_DNA"/>
</dbReference>
<dbReference type="Proteomes" id="UP000623250">
    <property type="component" value="Unassembled WGS sequence"/>
</dbReference>
<feature type="compositionally biased region" description="Basic and acidic residues" evidence="1">
    <location>
        <begin position="111"/>
        <end position="124"/>
    </location>
</feature>
<evidence type="ECO:0000313" key="2">
    <source>
        <dbReference type="EMBL" id="MBJ7542550.1"/>
    </source>
</evidence>